<dbReference type="Gene3D" id="3.30.2010.10">
    <property type="entry name" value="Metalloproteases ('zincins'), catalytic domain"/>
    <property type="match status" value="1"/>
</dbReference>
<evidence type="ECO:0000313" key="9">
    <source>
        <dbReference type="EMBL" id="KMO69725.1"/>
    </source>
</evidence>
<dbReference type="PANTHER" id="PTHR34978:SF3">
    <property type="entry name" value="SLR0241 PROTEIN"/>
    <property type="match status" value="1"/>
</dbReference>
<evidence type="ECO:0000256" key="3">
    <source>
        <dbReference type="ARBA" id="ARBA00022801"/>
    </source>
</evidence>
<evidence type="ECO:0000256" key="7">
    <source>
        <dbReference type="SAM" id="Phobius"/>
    </source>
</evidence>
<evidence type="ECO:0000256" key="2">
    <source>
        <dbReference type="ARBA" id="ARBA00022723"/>
    </source>
</evidence>
<evidence type="ECO:0000259" key="8">
    <source>
        <dbReference type="Pfam" id="PF01435"/>
    </source>
</evidence>
<comment type="caution">
    <text evidence="9">The sequence shown here is derived from an EMBL/GenBank/DDBJ whole genome shotgun (WGS) entry which is preliminary data.</text>
</comment>
<feature type="transmembrane region" description="Helical" evidence="7">
    <location>
        <begin position="93"/>
        <end position="111"/>
    </location>
</feature>
<dbReference type="PANTHER" id="PTHR34978">
    <property type="entry name" value="POSSIBLE SENSOR-TRANSDUCER PROTEIN BLAR"/>
    <property type="match status" value="1"/>
</dbReference>
<comment type="similarity">
    <text evidence="6">Belongs to the peptidase M48 family.</text>
</comment>
<name>A0A0J6VFD3_9MYCO</name>
<feature type="transmembrane region" description="Helical" evidence="7">
    <location>
        <begin position="284"/>
        <end position="303"/>
    </location>
</feature>
<dbReference type="GO" id="GO:0004222">
    <property type="term" value="F:metalloendopeptidase activity"/>
    <property type="evidence" value="ECO:0007669"/>
    <property type="project" value="InterPro"/>
</dbReference>
<dbReference type="EMBL" id="JYNL01000066">
    <property type="protein sequence ID" value="KMO69725.1"/>
    <property type="molecule type" value="Genomic_DNA"/>
</dbReference>
<dbReference type="GO" id="GO:0046872">
    <property type="term" value="F:metal ion binding"/>
    <property type="evidence" value="ECO:0007669"/>
    <property type="project" value="UniProtKB-KW"/>
</dbReference>
<evidence type="ECO:0000256" key="6">
    <source>
        <dbReference type="RuleBase" id="RU003983"/>
    </source>
</evidence>
<feature type="domain" description="Peptidase M48" evidence="8">
    <location>
        <begin position="125"/>
        <end position="209"/>
    </location>
</feature>
<dbReference type="STRING" id="37916.MCHLDSM_05965"/>
<keyword evidence="2" id="KW-0479">Metal-binding</keyword>
<dbReference type="RefSeq" id="WP_011767912.1">
    <property type="nucleotide sequence ID" value="NZ_JYNL01000066.1"/>
</dbReference>
<dbReference type="InterPro" id="IPR052173">
    <property type="entry name" value="Beta-lactam_resp_regulator"/>
</dbReference>
<accession>A0A0J6VFD3</accession>
<keyword evidence="4 6" id="KW-0862">Zinc</keyword>
<keyword evidence="5 6" id="KW-0482">Metalloprotease</keyword>
<gene>
    <name evidence="9" type="primary">htpX_5</name>
    <name evidence="9" type="ORF">MCHLDSM_05965</name>
</gene>
<keyword evidence="7" id="KW-0812">Transmembrane</keyword>
<comment type="cofactor">
    <cofactor evidence="6">
        <name>Zn(2+)</name>
        <dbReference type="ChEBI" id="CHEBI:29105"/>
    </cofactor>
    <text evidence="6">Binds 1 zinc ion per subunit.</text>
</comment>
<dbReference type="InterPro" id="IPR001915">
    <property type="entry name" value="Peptidase_M48"/>
</dbReference>
<keyword evidence="10" id="KW-1185">Reference proteome</keyword>
<dbReference type="CDD" id="cd07326">
    <property type="entry name" value="M56_BlaR1_MecR1_like"/>
    <property type="match status" value="1"/>
</dbReference>
<dbReference type="Proteomes" id="UP000036513">
    <property type="component" value="Unassembled WGS sequence"/>
</dbReference>
<keyword evidence="1 6" id="KW-0645">Protease</keyword>
<evidence type="ECO:0000313" key="10">
    <source>
        <dbReference type="Proteomes" id="UP000036513"/>
    </source>
</evidence>
<evidence type="ECO:0000256" key="4">
    <source>
        <dbReference type="ARBA" id="ARBA00022833"/>
    </source>
</evidence>
<protein>
    <submittedName>
        <fullName evidence="9">Protease HtpX</fullName>
    </submittedName>
</protein>
<keyword evidence="7" id="KW-1133">Transmembrane helix</keyword>
<organism evidence="9 10">
    <name type="scientific">Mycolicibacterium chlorophenolicum</name>
    <dbReference type="NCBI Taxonomy" id="37916"/>
    <lineage>
        <taxon>Bacteria</taxon>
        <taxon>Bacillati</taxon>
        <taxon>Actinomycetota</taxon>
        <taxon>Actinomycetes</taxon>
        <taxon>Mycobacteriales</taxon>
        <taxon>Mycobacteriaceae</taxon>
        <taxon>Mycolicibacterium</taxon>
    </lineage>
</organism>
<feature type="transmembrane region" description="Helical" evidence="7">
    <location>
        <begin position="39"/>
        <end position="58"/>
    </location>
</feature>
<dbReference type="PATRIC" id="fig|37916.4.peg.5989"/>
<reference evidence="9 10" key="1">
    <citation type="journal article" date="2015" name="Genome Biol. Evol.">
        <title>Characterization of Three Mycobacterium spp. with Potential Use in Bioremediation by Genome Sequencing and Comparative Genomics.</title>
        <authorList>
            <person name="Das S."/>
            <person name="Pettersson B.M."/>
            <person name="Behra P.R."/>
            <person name="Ramesh M."/>
            <person name="Dasgupta S."/>
            <person name="Bhattacharya A."/>
            <person name="Kirsebom L.A."/>
        </authorList>
    </citation>
    <scope>NUCLEOTIDE SEQUENCE [LARGE SCALE GENOMIC DNA]</scope>
    <source>
        <strain evidence="9 10">DSM 43826</strain>
    </source>
</reference>
<keyword evidence="7" id="KW-0472">Membrane</keyword>
<dbReference type="Pfam" id="PF01435">
    <property type="entry name" value="Peptidase_M48"/>
    <property type="match status" value="1"/>
</dbReference>
<sequence>MTTALWLVLYGAVLAWLAPPVLRRLTGGGVSPSMGVAAWLATVAAVLAAWLAAVVLVVNATSNSILDGSVVTLCLELFGFSDHTPLAGRLGSIALIGGGLLTSAVVALRLGRCLAGLRTRSHEHAHAARIVGRPTDHPHVVVVEADLPAAYCVIGRPHAIVVTSAAVKSLNRAQLKAVLAHENAHLTGHHHHILMVLRALAATLPHLPLFACAHQAVAELLEMCADDTAARRVGTRPLLAGLLALAGHRPPVAEGLAAAAMAIITRAERLVTPTRRHVQWRHRALLVAAIATMLATPAFIQVLCHH</sequence>
<evidence type="ECO:0000256" key="1">
    <source>
        <dbReference type="ARBA" id="ARBA00022670"/>
    </source>
</evidence>
<dbReference type="GO" id="GO:0006508">
    <property type="term" value="P:proteolysis"/>
    <property type="evidence" value="ECO:0007669"/>
    <property type="project" value="UniProtKB-KW"/>
</dbReference>
<dbReference type="AlphaFoldDB" id="A0A0J6VFD3"/>
<evidence type="ECO:0000256" key="5">
    <source>
        <dbReference type="ARBA" id="ARBA00023049"/>
    </source>
</evidence>
<keyword evidence="3 6" id="KW-0378">Hydrolase</keyword>
<proteinExistence type="inferred from homology"/>